<protein>
    <recommendedName>
        <fullName evidence="2">BON domain-containing protein</fullName>
    </recommendedName>
</protein>
<evidence type="ECO:0000313" key="3">
    <source>
        <dbReference type="EMBL" id="GEP61145.1"/>
    </source>
</evidence>
<proteinExistence type="predicted"/>
<name>A0A512NQB4_9HYPH</name>
<comment type="caution">
    <text evidence="3">The sequence shown here is derived from an EMBL/GenBank/DDBJ whole genome shotgun (WGS) entry which is preliminary data.</text>
</comment>
<dbReference type="EMBL" id="BKAJ01000202">
    <property type="protein sequence ID" value="GEP61145.1"/>
    <property type="molecule type" value="Genomic_DNA"/>
</dbReference>
<dbReference type="RefSeq" id="WP_170303761.1">
    <property type="nucleotide sequence ID" value="NZ_BKAJ01000202.1"/>
</dbReference>
<keyword evidence="4" id="KW-1185">Reference proteome</keyword>
<sequence length="99" mass="10839">MNNRDETIREKLLDRLATLGVDARSLAVEVERGMVIARGSVPDEEQRRRAIDALIGAHELQISIRPVAPSDSDDGRGRSPVTGTSAESAHHSRRQTDPT</sequence>
<reference evidence="3 4" key="1">
    <citation type="submission" date="2019-07" db="EMBL/GenBank/DDBJ databases">
        <title>Whole genome shotgun sequence of Reyranella soli NBRC 108950.</title>
        <authorList>
            <person name="Hosoyama A."/>
            <person name="Uohara A."/>
            <person name="Ohji S."/>
            <person name="Ichikawa N."/>
        </authorList>
    </citation>
    <scope>NUCLEOTIDE SEQUENCE [LARGE SCALE GENOMIC DNA]</scope>
    <source>
        <strain evidence="3 4">NBRC 108950</strain>
    </source>
</reference>
<organism evidence="3 4">
    <name type="scientific">Reyranella soli</name>
    <dbReference type="NCBI Taxonomy" id="1230389"/>
    <lineage>
        <taxon>Bacteria</taxon>
        <taxon>Pseudomonadati</taxon>
        <taxon>Pseudomonadota</taxon>
        <taxon>Alphaproteobacteria</taxon>
        <taxon>Hyphomicrobiales</taxon>
        <taxon>Reyranellaceae</taxon>
        <taxon>Reyranella</taxon>
    </lineage>
</organism>
<evidence type="ECO:0000256" key="1">
    <source>
        <dbReference type="SAM" id="MobiDB-lite"/>
    </source>
</evidence>
<dbReference type="AlphaFoldDB" id="A0A512NQB4"/>
<feature type="compositionally biased region" description="Basic and acidic residues" evidence="1">
    <location>
        <begin position="88"/>
        <end position="99"/>
    </location>
</feature>
<feature type="region of interest" description="Disordered" evidence="1">
    <location>
        <begin position="64"/>
        <end position="99"/>
    </location>
</feature>
<dbReference type="Proteomes" id="UP000321058">
    <property type="component" value="Unassembled WGS sequence"/>
</dbReference>
<dbReference type="InterPro" id="IPR007055">
    <property type="entry name" value="BON_dom"/>
</dbReference>
<feature type="domain" description="BON" evidence="2">
    <location>
        <begin position="5"/>
        <end position="53"/>
    </location>
</feature>
<evidence type="ECO:0000313" key="4">
    <source>
        <dbReference type="Proteomes" id="UP000321058"/>
    </source>
</evidence>
<dbReference type="Pfam" id="PF04972">
    <property type="entry name" value="BON"/>
    <property type="match status" value="1"/>
</dbReference>
<evidence type="ECO:0000259" key="2">
    <source>
        <dbReference type="Pfam" id="PF04972"/>
    </source>
</evidence>
<accession>A0A512NQB4</accession>
<gene>
    <name evidence="3" type="ORF">RSO01_83110</name>
</gene>